<sequence length="293" mass="32995">MSSESVFVTRQLDPTLYELADNETAFFKAQTGIQDDAALKNHILTIQEEAYKVHPYPCIRRLAFVNLKISTQPCYQQFLNLGKDRKGAIYADIGCCFGNDPRKAVADGYPVEQVIASDLLPEFWELGHRLFKSTTETFPARFIPADIFQLKGLTREDALVPVPELTKVQSLVDLRGNISAIHISSFFHLFDEEQQSEIAKILAALLTSEAGSMIFGSHVGRREKGFRIEVDSSSSHRRNMFCHSPESWRSLWDGEIFPKGTVHVDAFLREHGSADIVEPGATLYVLIWCITIL</sequence>
<name>A0AA39JW23_9AGAR</name>
<protein>
    <recommendedName>
        <fullName evidence="7">Methyltransferase domain-containing protein</fullName>
    </recommendedName>
</protein>
<evidence type="ECO:0000256" key="4">
    <source>
        <dbReference type="ARBA" id="ARBA00038314"/>
    </source>
</evidence>
<dbReference type="InterPro" id="IPR051654">
    <property type="entry name" value="Meroterpenoid_MTases"/>
</dbReference>
<reference evidence="5" key="1">
    <citation type="submission" date="2023-06" db="EMBL/GenBank/DDBJ databases">
        <authorList>
            <consortium name="Lawrence Berkeley National Laboratory"/>
            <person name="Ahrendt S."/>
            <person name="Sahu N."/>
            <person name="Indic B."/>
            <person name="Wong-Bajracharya J."/>
            <person name="Merenyi Z."/>
            <person name="Ke H.-M."/>
            <person name="Monk M."/>
            <person name="Kocsube S."/>
            <person name="Drula E."/>
            <person name="Lipzen A."/>
            <person name="Balint B."/>
            <person name="Henrissat B."/>
            <person name="Andreopoulos B."/>
            <person name="Martin F.M."/>
            <person name="Harder C.B."/>
            <person name="Rigling D."/>
            <person name="Ford K.L."/>
            <person name="Foster G.D."/>
            <person name="Pangilinan J."/>
            <person name="Papanicolaou A."/>
            <person name="Barry K."/>
            <person name="LaButti K."/>
            <person name="Viragh M."/>
            <person name="Koriabine M."/>
            <person name="Yan M."/>
            <person name="Riley R."/>
            <person name="Champramary S."/>
            <person name="Plett K.L."/>
            <person name="Tsai I.J."/>
            <person name="Slot J."/>
            <person name="Sipos G."/>
            <person name="Plett J."/>
            <person name="Nagy L.G."/>
            <person name="Grigoriev I.V."/>
        </authorList>
    </citation>
    <scope>NUCLEOTIDE SEQUENCE</scope>
    <source>
        <strain evidence="5">FPL87.14</strain>
    </source>
</reference>
<proteinExistence type="inferred from homology"/>
<dbReference type="Proteomes" id="UP001175226">
    <property type="component" value="Unassembled WGS sequence"/>
</dbReference>
<comment type="similarity">
    <text evidence="4">Belongs to the class I-like SAM-binding methyltransferase superfamily.</text>
</comment>
<evidence type="ECO:0000256" key="1">
    <source>
        <dbReference type="ARBA" id="ARBA00005179"/>
    </source>
</evidence>
<dbReference type="PANTHER" id="PTHR35897">
    <property type="entry name" value="METHYLTRANSFERASE AUSD"/>
    <property type="match status" value="1"/>
</dbReference>
<accession>A0AA39JW23</accession>
<organism evidence="5 6">
    <name type="scientific">Armillaria borealis</name>
    <dbReference type="NCBI Taxonomy" id="47425"/>
    <lineage>
        <taxon>Eukaryota</taxon>
        <taxon>Fungi</taxon>
        <taxon>Dikarya</taxon>
        <taxon>Basidiomycota</taxon>
        <taxon>Agaricomycotina</taxon>
        <taxon>Agaricomycetes</taxon>
        <taxon>Agaricomycetidae</taxon>
        <taxon>Agaricales</taxon>
        <taxon>Marasmiineae</taxon>
        <taxon>Physalacriaceae</taxon>
        <taxon>Armillaria</taxon>
    </lineage>
</organism>
<dbReference type="GO" id="GO:0016740">
    <property type="term" value="F:transferase activity"/>
    <property type="evidence" value="ECO:0007669"/>
    <property type="project" value="UniProtKB-KW"/>
</dbReference>
<dbReference type="SUPFAM" id="SSF53335">
    <property type="entry name" value="S-adenosyl-L-methionine-dependent methyltransferases"/>
    <property type="match status" value="1"/>
</dbReference>
<gene>
    <name evidence="5" type="ORF">EV421DRAFT_1294225</name>
</gene>
<comment type="pathway">
    <text evidence="1">Secondary metabolite biosynthesis.</text>
</comment>
<dbReference type="PANTHER" id="PTHR35897:SF1">
    <property type="entry name" value="METHYLTRANSFERASE AUSD"/>
    <property type="match status" value="1"/>
</dbReference>
<evidence type="ECO:0000256" key="2">
    <source>
        <dbReference type="ARBA" id="ARBA00022679"/>
    </source>
</evidence>
<dbReference type="Gene3D" id="3.40.50.150">
    <property type="entry name" value="Vaccinia Virus protein VP39"/>
    <property type="match status" value="1"/>
</dbReference>
<dbReference type="InterPro" id="IPR029063">
    <property type="entry name" value="SAM-dependent_MTases_sf"/>
</dbReference>
<evidence type="ECO:0000256" key="3">
    <source>
        <dbReference type="ARBA" id="ARBA00022691"/>
    </source>
</evidence>
<evidence type="ECO:0008006" key="7">
    <source>
        <dbReference type="Google" id="ProtNLM"/>
    </source>
</evidence>
<keyword evidence="3" id="KW-0949">S-adenosyl-L-methionine</keyword>
<dbReference type="EMBL" id="JAUEPT010000007">
    <property type="protein sequence ID" value="KAK0449991.1"/>
    <property type="molecule type" value="Genomic_DNA"/>
</dbReference>
<dbReference type="AlphaFoldDB" id="A0AA39JW23"/>
<evidence type="ECO:0000313" key="6">
    <source>
        <dbReference type="Proteomes" id="UP001175226"/>
    </source>
</evidence>
<evidence type="ECO:0000313" key="5">
    <source>
        <dbReference type="EMBL" id="KAK0449991.1"/>
    </source>
</evidence>
<comment type="caution">
    <text evidence="5">The sequence shown here is derived from an EMBL/GenBank/DDBJ whole genome shotgun (WGS) entry which is preliminary data.</text>
</comment>
<keyword evidence="6" id="KW-1185">Reference proteome</keyword>
<keyword evidence="2" id="KW-0808">Transferase</keyword>